<dbReference type="RefSeq" id="WP_219059078.1">
    <property type="nucleotide sequence ID" value="NZ_JAHBBH010000026.1"/>
</dbReference>
<proteinExistence type="predicted"/>
<accession>A0ABS6WG59</accession>
<dbReference type="Proteomes" id="UP000700815">
    <property type="component" value="Unassembled WGS sequence"/>
</dbReference>
<dbReference type="PANTHER" id="PTHR18964">
    <property type="entry name" value="ROK (REPRESSOR, ORF, KINASE) FAMILY"/>
    <property type="match status" value="1"/>
</dbReference>
<evidence type="ECO:0000313" key="2">
    <source>
        <dbReference type="Proteomes" id="UP000700815"/>
    </source>
</evidence>
<reference evidence="1 2" key="1">
    <citation type="submission" date="2021-05" db="EMBL/GenBank/DDBJ databases">
        <title>Phylogenetic classification of ten novel species belonging to the genus Bifidobacterium comprising B. colchicus sp. nov., B. abeli sp. nov., B. bicoloris sp. nov., B. guerezis sp. nov., B. rosaliae sp. nov., B. santillanensis sp. nov., B. argentati sp. nov., B. amazzoni sp. nov., B. pluviali sp. nov., and B. pinnaculum sp. nov.</title>
        <authorList>
            <person name="Lugli G.A."/>
            <person name="Ruiz Garcia L."/>
            <person name="Margolles A."/>
            <person name="Ventura M."/>
        </authorList>
    </citation>
    <scope>NUCLEOTIDE SEQUENCE [LARGE SCALE GENOMIC DNA]</scope>
    <source>
        <strain evidence="1 2">82T10</strain>
    </source>
</reference>
<comment type="caution">
    <text evidence="1">The sequence shown here is derived from an EMBL/GenBank/DDBJ whole genome shotgun (WGS) entry which is preliminary data.</text>
</comment>
<dbReference type="InterPro" id="IPR000600">
    <property type="entry name" value="ROK"/>
</dbReference>
<evidence type="ECO:0000313" key="1">
    <source>
        <dbReference type="EMBL" id="MBW3093053.1"/>
    </source>
</evidence>
<dbReference type="InterPro" id="IPR049874">
    <property type="entry name" value="ROK_cs"/>
</dbReference>
<dbReference type="PANTHER" id="PTHR18964:SF169">
    <property type="entry name" value="N-ACETYLMANNOSAMINE KINASE"/>
    <property type="match status" value="1"/>
</dbReference>
<sequence>MSGAVSSTYLTFDIGGTKVASGFVTLPIADDGTPVVTGRCEMPTEAARGGDDLKKRIVALAVRQLERAAADGLTIAGIGIAAAGVPDGETGVIVAAIDILPGWRGQRIYDAFAHVTDLPVRMIGDVGAHGLGEASYGAGRGKSVVLSIGVGTGIGGAIVTDGALFTGAHGVAGHAGHVPSALGRGFPCSCGTGEGHIEPVASGTGIKDLYNRRCEAMRAGESTTADDAADGDVPGPVASGADVAARAAAGERLAREVLADSARALGECIGGMGNLIDPDVIVVSGSVVKAGPVWWDALRDGFTESALALVKSTPLVEGELGGDAPLIGAAVAAHRHAQSR</sequence>
<organism evidence="1 2">
    <name type="scientific">Bifidobacterium miconis</name>
    <dbReference type="NCBI Taxonomy" id="2834435"/>
    <lineage>
        <taxon>Bacteria</taxon>
        <taxon>Bacillati</taxon>
        <taxon>Actinomycetota</taxon>
        <taxon>Actinomycetes</taxon>
        <taxon>Bifidobacteriales</taxon>
        <taxon>Bifidobacteriaceae</taxon>
        <taxon>Bifidobacterium</taxon>
    </lineage>
</organism>
<protein>
    <submittedName>
        <fullName evidence="1">ROK family protein</fullName>
    </submittedName>
</protein>
<keyword evidence="2" id="KW-1185">Reference proteome</keyword>
<dbReference type="PROSITE" id="PS01125">
    <property type="entry name" value="ROK"/>
    <property type="match status" value="1"/>
</dbReference>
<dbReference type="EMBL" id="JAHBBH010000026">
    <property type="protein sequence ID" value="MBW3093053.1"/>
    <property type="molecule type" value="Genomic_DNA"/>
</dbReference>
<gene>
    <name evidence="1" type="ORF">KIH79_08985</name>
</gene>
<name>A0ABS6WG59_9BIFI</name>
<dbReference type="Pfam" id="PF00480">
    <property type="entry name" value="ROK"/>
    <property type="match status" value="1"/>
</dbReference>